<dbReference type="OMA" id="LVRIKAW"/>
<dbReference type="GO" id="GO:0008732">
    <property type="term" value="F:L-allo-threonine aldolase activity"/>
    <property type="evidence" value="ECO:0007669"/>
    <property type="project" value="TreeGrafter"/>
</dbReference>
<evidence type="ECO:0000256" key="6">
    <source>
        <dbReference type="ARBA" id="ARBA00050939"/>
    </source>
</evidence>
<dbReference type="GO" id="GO:0006567">
    <property type="term" value="P:L-threonine catabolic process"/>
    <property type="evidence" value="ECO:0007669"/>
    <property type="project" value="TreeGrafter"/>
</dbReference>
<accession>M3K4L0</accession>
<evidence type="ECO:0000256" key="5">
    <source>
        <dbReference type="ARBA" id="ARBA00050410"/>
    </source>
</evidence>
<keyword evidence="4" id="KW-0456">Lyase</keyword>
<dbReference type="OrthoDB" id="10261951at2759"/>
<evidence type="ECO:0000256" key="8">
    <source>
        <dbReference type="ARBA" id="ARBA00066573"/>
    </source>
</evidence>
<dbReference type="AlphaFoldDB" id="M3K4L0"/>
<dbReference type="PANTHER" id="PTHR48097:SF9">
    <property type="entry name" value="L-THREONINE ALDOLASE"/>
    <property type="match status" value="1"/>
</dbReference>
<dbReference type="PIRSF" id="PIRSF017617">
    <property type="entry name" value="Thr_aldolase"/>
    <property type="match status" value="1"/>
</dbReference>
<evidence type="ECO:0000313" key="11">
    <source>
        <dbReference type="EMBL" id="EMG49669.1"/>
    </source>
</evidence>
<evidence type="ECO:0000259" key="10">
    <source>
        <dbReference type="Pfam" id="PF01212"/>
    </source>
</evidence>
<dbReference type="InterPro" id="IPR015421">
    <property type="entry name" value="PyrdxlP-dep_Trfase_major"/>
</dbReference>
<evidence type="ECO:0000256" key="4">
    <source>
        <dbReference type="ARBA" id="ARBA00023239"/>
    </source>
</evidence>
<feature type="domain" description="Aromatic amino acid beta-eliminating lyase/threonine aldolase" evidence="10">
    <location>
        <begin position="14"/>
        <end position="300"/>
    </location>
</feature>
<evidence type="ECO:0000256" key="3">
    <source>
        <dbReference type="ARBA" id="ARBA00022898"/>
    </source>
</evidence>
<evidence type="ECO:0000256" key="1">
    <source>
        <dbReference type="ARBA" id="ARBA00001933"/>
    </source>
</evidence>
<dbReference type="HOGENOM" id="CLU_029381_1_1_1"/>
<dbReference type="EMBL" id="AOGT01000531">
    <property type="protein sequence ID" value="EMG49669.1"/>
    <property type="molecule type" value="Genomic_DNA"/>
</dbReference>
<dbReference type="STRING" id="1245528.M3K4L0"/>
<keyword evidence="3" id="KW-0663">Pyridoxal phosphate</keyword>
<dbReference type="eggNOG" id="KOG1368">
    <property type="taxonomic scope" value="Eukaryota"/>
</dbReference>
<evidence type="ECO:0000256" key="9">
    <source>
        <dbReference type="PIRSR" id="PIRSR017617-1"/>
    </source>
</evidence>
<dbReference type="PANTHER" id="PTHR48097">
    <property type="entry name" value="L-THREONINE ALDOLASE-RELATED"/>
    <property type="match status" value="1"/>
</dbReference>
<dbReference type="FunFam" id="3.40.640.10:FF:000030">
    <property type="entry name" value="Low-specificity L-threonine aldolase"/>
    <property type="match status" value="1"/>
</dbReference>
<name>M3K4L0_CANMX</name>
<dbReference type="Pfam" id="PF01212">
    <property type="entry name" value="Beta_elim_lyase"/>
    <property type="match status" value="1"/>
</dbReference>
<organism evidence="11 12">
    <name type="scientific">Candida maltosa (strain Xu316)</name>
    <name type="common">Yeast</name>
    <dbReference type="NCBI Taxonomy" id="1245528"/>
    <lineage>
        <taxon>Eukaryota</taxon>
        <taxon>Fungi</taxon>
        <taxon>Dikarya</taxon>
        <taxon>Ascomycota</taxon>
        <taxon>Saccharomycotina</taxon>
        <taxon>Pichiomycetes</taxon>
        <taxon>Debaryomycetaceae</taxon>
        <taxon>Candida/Lodderomyces clade</taxon>
        <taxon>Candida</taxon>
    </lineage>
</organism>
<dbReference type="InterPro" id="IPR015424">
    <property type="entry name" value="PyrdxlP-dep_Trfase"/>
</dbReference>
<keyword evidence="12" id="KW-1185">Reference proteome</keyword>
<dbReference type="NCBIfam" id="NF041359">
    <property type="entry name" value="GntG_guanitoxin"/>
    <property type="match status" value="1"/>
</dbReference>
<proteinExistence type="inferred from homology"/>
<dbReference type="SUPFAM" id="SSF53383">
    <property type="entry name" value="PLP-dependent transferases"/>
    <property type="match status" value="1"/>
</dbReference>
<feature type="modified residue" description="N6-(pyridoxal phosphate)lysine" evidence="9">
    <location>
        <position position="212"/>
    </location>
</feature>
<protein>
    <recommendedName>
        <fullName evidence="8">low-specificity L-threonine aldolase</fullName>
        <ecNumber evidence="8">4.1.2.48</ecNumber>
    </recommendedName>
</protein>
<sequence>MTADEEENFTTYNEFRSDTFTVPTRAMIEEGFMNATYGDSVYLEDEMTLKLENKMRELTGKPAALFCVSGTLSNQIGLRANLVQPPYSILCDHRSHVFLHEAGGLATLSQAMVHPVKPENKNYLTLEDILDNVTYDDGDIHAAPTKVISLENTLHGIIMPIEEIKRISEFCRENDIKLHLDGARLWNASVATGISMKEYCSYFDSVSICLSKSLGAPMGSVLVGEEKFILKANHFKKQNGGGVRQAGIMTSMAIHAIDYNLPKLKRSHDYAKQIGDFCTQHGIKLESPVDTSLVFLDLKANKMDPKLLIELGRTKYNVKLMGQRIACHFQLSQQSVDNVKKCILECYEYNQKNPHKNDGKNNKKLYNFDAIKKEVVNV</sequence>
<reference evidence="11 12" key="1">
    <citation type="submission" date="2013-02" db="EMBL/GenBank/DDBJ databases">
        <title>Genome sequence of Candida maltosa Xu316, a potential industrial strain for xylitol and ethanol production.</title>
        <authorList>
            <person name="Yu J."/>
            <person name="Wang Q."/>
            <person name="Geng X."/>
            <person name="Bao W."/>
            <person name="He P."/>
            <person name="Cai J."/>
        </authorList>
    </citation>
    <scope>NUCLEOTIDE SEQUENCE [LARGE SCALE GENOMIC DNA]</scope>
    <source>
        <strain evidence="12">Xu316</strain>
    </source>
</reference>
<dbReference type="InterPro" id="IPR023603">
    <property type="entry name" value="Low_specificity_L-TA-like"/>
</dbReference>
<comment type="similarity">
    <text evidence="2">Belongs to the threonine aldolase family.</text>
</comment>
<dbReference type="Gene3D" id="3.40.640.10">
    <property type="entry name" value="Type I PLP-dependent aspartate aminotransferase-like (Major domain)"/>
    <property type="match status" value="1"/>
</dbReference>
<evidence type="ECO:0000313" key="12">
    <source>
        <dbReference type="Proteomes" id="UP000011777"/>
    </source>
</evidence>
<comment type="pathway">
    <text evidence="7">Amino-acid degradation; L-threonine degradation via aldolase pathway; acetaldehyde and glycine from L-threonine: step 1/1.</text>
</comment>
<dbReference type="GO" id="GO:0005829">
    <property type="term" value="C:cytosol"/>
    <property type="evidence" value="ECO:0007669"/>
    <property type="project" value="TreeGrafter"/>
</dbReference>
<comment type="caution">
    <text evidence="11">The sequence shown here is derived from an EMBL/GenBank/DDBJ whole genome shotgun (WGS) entry which is preliminary data.</text>
</comment>
<evidence type="ECO:0000256" key="7">
    <source>
        <dbReference type="ARBA" id="ARBA00060555"/>
    </source>
</evidence>
<dbReference type="EC" id="4.1.2.48" evidence="8"/>
<dbReference type="CDD" id="cd06502">
    <property type="entry name" value="TA_like"/>
    <property type="match status" value="1"/>
</dbReference>
<dbReference type="GO" id="GO:0006545">
    <property type="term" value="P:glycine biosynthetic process"/>
    <property type="evidence" value="ECO:0007669"/>
    <property type="project" value="TreeGrafter"/>
</dbReference>
<comment type="catalytic activity">
    <reaction evidence="5">
        <text>L-threonine = acetaldehyde + glycine</text>
        <dbReference type="Rhea" id="RHEA:19625"/>
        <dbReference type="ChEBI" id="CHEBI:15343"/>
        <dbReference type="ChEBI" id="CHEBI:57305"/>
        <dbReference type="ChEBI" id="CHEBI:57926"/>
        <dbReference type="EC" id="4.1.2.48"/>
    </reaction>
</comment>
<dbReference type="InterPro" id="IPR001597">
    <property type="entry name" value="ArAA_b-elim_lyase/Thr_aldolase"/>
</dbReference>
<comment type="catalytic activity">
    <reaction evidence="6">
        <text>L-allo-threonine = acetaldehyde + glycine</text>
        <dbReference type="Rhea" id="RHEA:26209"/>
        <dbReference type="ChEBI" id="CHEBI:15343"/>
        <dbReference type="ChEBI" id="CHEBI:57305"/>
        <dbReference type="ChEBI" id="CHEBI:58585"/>
        <dbReference type="EC" id="4.1.2.48"/>
    </reaction>
</comment>
<comment type="cofactor">
    <cofactor evidence="1">
        <name>pyridoxal 5'-phosphate</name>
        <dbReference type="ChEBI" id="CHEBI:597326"/>
    </cofactor>
</comment>
<gene>
    <name evidence="11" type="ORF">G210_5512</name>
</gene>
<dbReference type="Proteomes" id="UP000011777">
    <property type="component" value="Unassembled WGS sequence"/>
</dbReference>
<evidence type="ECO:0000256" key="2">
    <source>
        <dbReference type="ARBA" id="ARBA00006966"/>
    </source>
</evidence>